<dbReference type="AlphaFoldDB" id="A0A2S6HIX9"/>
<accession>A0A2S6HIX9</accession>
<gene>
    <name evidence="1" type="ORF">B0F87_102465</name>
</gene>
<protein>
    <submittedName>
        <fullName evidence="1">Uncharacterized protein DUF721</fullName>
    </submittedName>
</protein>
<sequence>MAKKPTSFKAALSFPSRTIAHFYSQIEQQKQVLQRIHEVLPATIAQHALHCVVNGKKLLVYTDTAAWASQLRFYNSAILAAIAPVTRESVSIMQIKVRVETLQTASPSRKPNIPSAEKIEFIHNHSLTVSDEQLKLALLRLSTTLAKLSKHQAPAL</sequence>
<dbReference type="RefSeq" id="WP_104428029.1">
    <property type="nucleotide sequence ID" value="NZ_PTIZ01000002.1"/>
</dbReference>
<evidence type="ECO:0000313" key="2">
    <source>
        <dbReference type="Proteomes" id="UP000240010"/>
    </source>
</evidence>
<proteinExistence type="predicted"/>
<reference evidence="1 2" key="1">
    <citation type="submission" date="2018-02" db="EMBL/GenBank/DDBJ databases">
        <title>Subsurface microbial communities from deep shales in Ohio and West Virginia, USA.</title>
        <authorList>
            <person name="Wrighton K."/>
        </authorList>
    </citation>
    <scope>NUCLEOTIDE SEQUENCE [LARGE SCALE GENOMIC DNA]</scope>
    <source>
        <strain evidence="1 2">OWC-DMM</strain>
    </source>
</reference>
<dbReference type="EMBL" id="PTIZ01000002">
    <property type="protein sequence ID" value="PPK77353.1"/>
    <property type="molecule type" value="Genomic_DNA"/>
</dbReference>
<comment type="caution">
    <text evidence="1">The sequence shown here is derived from an EMBL/GenBank/DDBJ whole genome shotgun (WGS) entry which is preliminary data.</text>
</comment>
<evidence type="ECO:0000313" key="1">
    <source>
        <dbReference type="EMBL" id="PPK77353.1"/>
    </source>
</evidence>
<dbReference type="InterPro" id="IPR007922">
    <property type="entry name" value="DciA-like"/>
</dbReference>
<dbReference type="Proteomes" id="UP000240010">
    <property type="component" value="Unassembled WGS sequence"/>
</dbReference>
<dbReference type="Pfam" id="PF05258">
    <property type="entry name" value="DciA"/>
    <property type="match status" value="1"/>
</dbReference>
<name>A0A2S6HIX9_9GAMM</name>
<organism evidence="1 2">
    <name type="scientific">Methylobacter tundripaludum</name>
    <dbReference type="NCBI Taxonomy" id="173365"/>
    <lineage>
        <taxon>Bacteria</taxon>
        <taxon>Pseudomonadati</taxon>
        <taxon>Pseudomonadota</taxon>
        <taxon>Gammaproteobacteria</taxon>
        <taxon>Methylococcales</taxon>
        <taxon>Methylococcaceae</taxon>
        <taxon>Methylobacter</taxon>
    </lineage>
</organism>